<dbReference type="Pfam" id="PF19296">
    <property type="entry name" value="RelA_AH_RIS"/>
    <property type="match status" value="1"/>
</dbReference>
<dbReference type="CDD" id="cd04876">
    <property type="entry name" value="ACT_RelA-SpoT"/>
    <property type="match status" value="1"/>
</dbReference>
<keyword evidence="9" id="KW-0418">Kinase</keyword>
<feature type="domain" description="TGS" evidence="8">
    <location>
        <begin position="415"/>
        <end position="476"/>
    </location>
</feature>
<dbReference type="EMBL" id="CYXT01000025">
    <property type="protein sequence ID" value="CUN12509.1"/>
    <property type="molecule type" value="Genomic_DNA"/>
</dbReference>
<feature type="domain" description="ACT" evidence="6">
    <location>
        <begin position="691"/>
        <end position="765"/>
    </location>
</feature>
<dbReference type="InterPro" id="IPR045600">
    <property type="entry name" value="RelA/SpoT_AH_RIS"/>
</dbReference>
<evidence type="ECO:0000259" key="8">
    <source>
        <dbReference type="PROSITE" id="PS51880"/>
    </source>
</evidence>
<feature type="domain" description="HD" evidence="7">
    <location>
        <begin position="70"/>
        <end position="170"/>
    </location>
</feature>
<dbReference type="SUPFAM" id="SSF109604">
    <property type="entry name" value="HD-domain/PDEase-like"/>
    <property type="match status" value="1"/>
</dbReference>
<name>A0A173UCF8_ANAHA</name>
<dbReference type="AlphaFoldDB" id="A0A173UCF8"/>
<dbReference type="InterPro" id="IPR043519">
    <property type="entry name" value="NT_sf"/>
</dbReference>
<sequence>MKQESRTNINRVKKDISSPDSFTPPEELKRQLITTMQSIYDEEDIEAVERAYKVAYKAHEKQKRKSGEPYIIHPICVAIILAELELDKETIMAGLLHDVVEDTETTHEDIVRDFGEEVAQLVDGVTKLGQLSYSKDKIEVQAENLRKMFLAMAKDIRVILIKLADRLHNMRTMQFMRPEKQKEKSRETMDIYAPIAHRLGISKIKVELDDLALRYLKPDVYEDLERSLDSAKEEREAFIQEIVDEVKGHIDHAGIKAEIDGRVKHMFSIYKKMVNQHKTIDQIYDLFAVRIKVDTVKDCYAALGIIHEMYKPIPGRFKDYIAMPKPNMYQSLHTTLIGPEGHPFEIQIRTFEMHRVAEYGIAAHWKYKENNNTTGLNKEEEKLSWLREVLEWQRDMDDNKEFLSLLKTNLDLFAEQVYCFTPNGDVKNLANGSTPIDFAYSIHSAVGNKMVGARVNGRQVPFDYHLQNGDRVEIITSQNSKGPSRDWLGIVKSAQARSKINQWFKRQFKEENIVRGKELLEKYCKSKSIRLPELMKPEYIKKVELKYGFKDWDSVCAAVGHGGLKEGQVINKMQEEDRKIQKQKITDEQILQKTTEAAQAAAANPEKKKDEKSKGGIVVRGANDVAVRFSKCCNPVPGDEIVGFITRGRGISIHRTDCVNLLNMPESDRARLIEAEWQVSEADTTQTYTTEINIYANNRKGLLAEVSKIFLELDIDIITINVSNNKKGRATLSMSFDITGVEQLNRIIAKIRNVEGVIDIERTAG</sequence>
<keyword evidence="9" id="KW-0808">Transferase</keyword>
<dbReference type="FunFam" id="1.10.3210.10:FF:000001">
    <property type="entry name" value="GTP pyrophosphokinase RelA"/>
    <property type="match status" value="1"/>
</dbReference>
<gene>
    <name evidence="9" type="primary">relA</name>
    <name evidence="9" type="ORF">ERS852425_02783</name>
</gene>
<dbReference type="PROSITE" id="PS51671">
    <property type="entry name" value="ACT"/>
    <property type="match status" value="1"/>
</dbReference>
<dbReference type="Pfam" id="PF13328">
    <property type="entry name" value="HD_4"/>
    <property type="match status" value="1"/>
</dbReference>
<evidence type="ECO:0000256" key="2">
    <source>
        <dbReference type="ARBA" id="ARBA00013251"/>
    </source>
</evidence>
<reference evidence="9 10" key="1">
    <citation type="submission" date="2015-09" db="EMBL/GenBank/DDBJ databases">
        <authorList>
            <consortium name="Pathogen Informatics"/>
        </authorList>
    </citation>
    <scope>NUCLEOTIDE SEQUENCE [LARGE SCALE GENOMIC DNA]</scope>
    <source>
        <strain evidence="9 10">2789STDY5608868</strain>
    </source>
</reference>
<feature type="region of interest" description="Disordered" evidence="5">
    <location>
        <begin position="1"/>
        <end position="27"/>
    </location>
</feature>
<evidence type="ECO:0000313" key="10">
    <source>
        <dbReference type="Proteomes" id="UP000095598"/>
    </source>
</evidence>
<evidence type="ECO:0000256" key="3">
    <source>
        <dbReference type="ARBA" id="ARBA00048244"/>
    </source>
</evidence>
<protein>
    <recommendedName>
        <fullName evidence="2">GTP diphosphokinase</fullName>
        <ecNumber evidence="2">2.7.6.5</ecNumber>
    </recommendedName>
</protein>
<dbReference type="InterPro" id="IPR045865">
    <property type="entry name" value="ACT-like_dom_sf"/>
</dbReference>
<dbReference type="InterPro" id="IPR004811">
    <property type="entry name" value="RelA/Spo_fam"/>
</dbReference>
<dbReference type="CDD" id="cd00077">
    <property type="entry name" value="HDc"/>
    <property type="match status" value="1"/>
</dbReference>
<dbReference type="SMART" id="SM00954">
    <property type="entry name" value="RelA_SpoT"/>
    <property type="match status" value="1"/>
</dbReference>
<dbReference type="InterPro" id="IPR006674">
    <property type="entry name" value="HD_domain"/>
</dbReference>
<dbReference type="Proteomes" id="UP000095598">
    <property type="component" value="Unassembled WGS sequence"/>
</dbReference>
<dbReference type="Gene3D" id="1.10.3210.10">
    <property type="entry name" value="Hypothetical protein af1432"/>
    <property type="match status" value="1"/>
</dbReference>
<dbReference type="PANTHER" id="PTHR21262">
    <property type="entry name" value="GUANOSINE-3',5'-BIS DIPHOSPHATE 3'-PYROPHOSPHOHYDROLASE"/>
    <property type="match status" value="1"/>
</dbReference>
<dbReference type="InterPro" id="IPR003607">
    <property type="entry name" value="HD/PDEase_dom"/>
</dbReference>
<dbReference type="SUPFAM" id="SSF81271">
    <property type="entry name" value="TGS-like"/>
    <property type="match status" value="1"/>
</dbReference>
<dbReference type="InterPro" id="IPR033655">
    <property type="entry name" value="TGS_RelA/SpoT"/>
</dbReference>
<comment type="similarity">
    <text evidence="4">Belongs to the relA/spoT family.</text>
</comment>
<dbReference type="GO" id="GO:0016301">
    <property type="term" value="F:kinase activity"/>
    <property type="evidence" value="ECO:0007669"/>
    <property type="project" value="UniProtKB-KW"/>
</dbReference>
<proteinExistence type="inferred from homology"/>
<dbReference type="PROSITE" id="PS51880">
    <property type="entry name" value="TGS"/>
    <property type="match status" value="1"/>
</dbReference>
<dbReference type="InterPro" id="IPR012675">
    <property type="entry name" value="Beta-grasp_dom_sf"/>
</dbReference>
<evidence type="ECO:0000256" key="5">
    <source>
        <dbReference type="SAM" id="MobiDB-lite"/>
    </source>
</evidence>
<dbReference type="FunFam" id="3.30.460.10:FF:000001">
    <property type="entry name" value="GTP pyrophosphokinase RelA"/>
    <property type="match status" value="1"/>
</dbReference>
<dbReference type="Gene3D" id="3.30.460.10">
    <property type="entry name" value="Beta Polymerase, domain 2"/>
    <property type="match status" value="1"/>
</dbReference>
<dbReference type="Pfam" id="PF04607">
    <property type="entry name" value="RelA_SpoT"/>
    <property type="match status" value="1"/>
</dbReference>
<dbReference type="UniPathway" id="UPA00908">
    <property type="reaction ID" value="UER00884"/>
</dbReference>
<evidence type="ECO:0000259" key="6">
    <source>
        <dbReference type="PROSITE" id="PS51671"/>
    </source>
</evidence>
<dbReference type="PROSITE" id="PS51831">
    <property type="entry name" value="HD"/>
    <property type="match status" value="1"/>
</dbReference>
<dbReference type="InterPro" id="IPR004095">
    <property type="entry name" value="TGS"/>
</dbReference>
<dbReference type="GO" id="GO:0015970">
    <property type="term" value="P:guanosine tetraphosphate biosynthetic process"/>
    <property type="evidence" value="ECO:0007669"/>
    <property type="project" value="UniProtKB-UniPathway"/>
</dbReference>
<comment type="pathway">
    <text evidence="1">Purine metabolism; ppGpp biosynthesis; ppGpp from GTP: step 1/2.</text>
</comment>
<dbReference type="SMART" id="SM00471">
    <property type="entry name" value="HDc"/>
    <property type="match status" value="1"/>
</dbReference>
<evidence type="ECO:0000313" key="9">
    <source>
        <dbReference type="EMBL" id="CUN12509.1"/>
    </source>
</evidence>
<dbReference type="Pfam" id="PF02824">
    <property type="entry name" value="TGS"/>
    <property type="match status" value="1"/>
</dbReference>
<comment type="catalytic activity">
    <reaction evidence="3">
        <text>GTP + ATP = guanosine 3'-diphosphate 5'-triphosphate + AMP</text>
        <dbReference type="Rhea" id="RHEA:22088"/>
        <dbReference type="ChEBI" id="CHEBI:30616"/>
        <dbReference type="ChEBI" id="CHEBI:37565"/>
        <dbReference type="ChEBI" id="CHEBI:142410"/>
        <dbReference type="ChEBI" id="CHEBI:456215"/>
        <dbReference type="EC" id="2.7.6.5"/>
    </reaction>
</comment>
<dbReference type="GO" id="GO:0008728">
    <property type="term" value="F:GTP diphosphokinase activity"/>
    <property type="evidence" value="ECO:0007669"/>
    <property type="project" value="UniProtKB-EC"/>
</dbReference>
<dbReference type="CDD" id="cd05399">
    <property type="entry name" value="NT_Rel-Spo_like"/>
    <property type="match status" value="1"/>
</dbReference>
<dbReference type="GO" id="GO:0005886">
    <property type="term" value="C:plasma membrane"/>
    <property type="evidence" value="ECO:0007669"/>
    <property type="project" value="TreeGrafter"/>
</dbReference>
<organism evidence="9 10">
    <name type="scientific">Anaerostipes hadrus</name>
    <dbReference type="NCBI Taxonomy" id="649756"/>
    <lineage>
        <taxon>Bacteria</taxon>
        <taxon>Bacillati</taxon>
        <taxon>Bacillota</taxon>
        <taxon>Clostridia</taxon>
        <taxon>Lachnospirales</taxon>
        <taxon>Lachnospiraceae</taxon>
        <taxon>Anaerostipes</taxon>
    </lineage>
</organism>
<evidence type="ECO:0000256" key="1">
    <source>
        <dbReference type="ARBA" id="ARBA00004976"/>
    </source>
</evidence>
<dbReference type="FunFam" id="3.10.20.30:FF:000002">
    <property type="entry name" value="GTP pyrophosphokinase (RelA/SpoT)"/>
    <property type="match status" value="1"/>
</dbReference>
<dbReference type="RefSeq" id="WP_055259577.1">
    <property type="nucleotide sequence ID" value="NZ_CYXT01000025.1"/>
</dbReference>
<dbReference type="Pfam" id="PF13291">
    <property type="entry name" value="ACT_4"/>
    <property type="match status" value="1"/>
</dbReference>
<dbReference type="InterPro" id="IPR012676">
    <property type="entry name" value="TGS-like"/>
</dbReference>
<dbReference type="EC" id="2.7.6.5" evidence="2"/>
<comment type="function">
    <text evidence="4">In eubacteria ppGpp (guanosine 3'-diphosphate 5'-diphosphate) is a mediator of the stringent response that coordinates a variety of cellular activities in response to changes in nutritional abundance.</text>
</comment>
<dbReference type="SUPFAM" id="SSF81301">
    <property type="entry name" value="Nucleotidyltransferase"/>
    <property type="match status" value="1"/>
</dbReference>
<dbReference type="InterPro" id="IPR002912">
    <property type="entry name" value="ACT_dom"/>
</dbReference>
<evidence type="ECO:0000259" key="7">
    <source>
        <dbReference type="PROSITE" id="PS51831"/>
    </source>
</evidence>
<dbReference type="Gene3D" id="3.30.70.260">
    <property type="match status" value="1"/>
</dbReference>
<feature type="compositionally biased region" description="Polar residues" evidence="5">
    <location>
        <begin position="1"/>
        <end position="10"/>
    </location>
</feature>
<dbReference type="Gene3D" id="3.10.20.30">
    <property type="match status" value="1"/>
</dbReference>
<dbReference type="InterPro" id="IPR007685">
    <property type="entry name" value="RelA_SpoT"/>
</dbReference>
<dbReference type="SUPFAM" id="SSF55021">
    <property type="entry name" value="ACT-like"/>
    <property type="match status" value="1"/>
</dbReference>
<evidence type="ECO:0000256" key="4">
    <source>
        <dbReference type="RuleBase" id="RU003847"/>
    </source>
</evidence>
<accession>A0A173UCF8</accession>
<dbReference type="NCBIfam" id="TIGR00691">
    <property type="entry name" value="spoT_relA"/>
    <property type="match status" value="1"/>
</dbReference>
<dbReference type="CDD" id="cd01668">
    <property type="entry name" value="TGS_RSH"/>
    <property type="match status" value="1"/>
</dbReference>
<dbReference type="PANTHER" id="PTHR21262:SF31">
    <property type="entry name" value="GTP PYROPHOSPHOKINASE"/>
    <property type="match status" value="1"/>
</dbReference>